<organism evidence="3">
    <name type="scientific">Castor canadensis</name>
    <name type="common">American beaver</name>
    <dbReference type="NCBI Taxonomy" id="51338"/>
    <lineage>
        <taxon>Eukaryota</taxon>
        <taxon>Metazoa</taxon>
        <taxon>Chordata</taxon>
        <taxon>Craniata</taxon>
        <taxon>Vertebrata</taxon>
        <taxon>Euteleostomi</taxon>
        <taxon>Mammalia</taxon>
        <taxon>Eutheria</taxon>
        <taxon>Euarchontoglires</taxon>
        <taxon>Glires</taxon>
        <taxon>Rodentia</taxon>
        <taxon>Castorimorpha</taxon>
        <taxon>Castoridae</taxon>
        <taxon>Castor</taxon>
    </lineage>
</organism>
<evidence type="ECO:0000313" key="3">
    <source>
        <dbReference type="RefSeq" id="XP_020039098.1"/>
    </source>
</evidence>
<proteinExistence type="predicted"/>
<protein>
    <submittedName>
        <fullName evidence="3">LOW QUALITY PROTEIN: uncharacterized protein C11orf16 homolog</fullName>
    </submittedName>
</protein>
<feature type="region of interest" description="Disordered" evidence="1">
    <location>
        <begin position="390"/>
        <end position="413"/>
    </location>
</feature>
<dbReference type="CTD" id="499240"/>
<dbReference type="PANTHER" id="PTHR14343">
    <property type="entry name" value="VWFA DOMAIN-CONTAINING PROTEIN"/>
    <property type="match status" value="1"/>
</dbReference>
<dbReference type="KEGG" id="ccan:109699017"/>
<dbReference type="InterPro" id="IPR032770">
    <property type="entry name" value="DUF4537"/>
</dbReference>
<sequence>MQSSTWSGLPLPKYCSVTTTLKAPGQDYTAPSRNLSFTCPLAPWLLFHFLLSRYASDHPCCHMADPAWQGPGQPGRVGDAVGSQVLARRDPDGFYYRAQIKATPELERQGILVVEFESPSVAGPNLPAQRQSVVLEEDVIQLSPSVDYSLQPGDTVLAPWEPDRQRYGPGTVLLGLKMRDPQRASKEEEITVYFWNGKTAKVPLGGVRWVPLAVWKKAVERLRKPCPREHPSPQLWASCCSLLVPTPGCITNRSPLDTPFLCPPCHPPACCQLLCQGCLCWCPLAGPTRCSLTRASEVTARELPESELKPTAWLLPLEGPKEKATAVHSPGAVSSSSCEEDYLENYLEIGLPQRLMVDSAVNTDPILPQKSPRQCSPCQPPWRYWRRNGPEPCPGKPGIPREQDVATSEDNKKERAQTVVMGTTQELALKATNTKPWQTLPEEAEHRKLRQYEQQKSTAVTVGAQELVAQAW</sequence>
<accession>A0A8B7W5B7</accession>
<dbReference type="RefSeq" id="XP_020039098.1">
    <property type="nucleotide sequence ID" value="XM_020183509.1"/>
</dbReference>
<feature type="domain" description="DUF4537" evidence="2">
    <location>
        <begin position="82"/>
        <end position="221"/>
    </location>
</feature>
<dbReference type="OrthoDB" id="6241467at2759"/>
<dbReference type="PANTHER" id="PTHR14343:SF3">
    <property type="entry name" value="SIMILAR TO PREDICTED GENE ICRFP703B1614Q5.5"/>
    <property type="match status" value="1"/>
</dbReference>
<name>A0A8B7W5B7_CASCN</name>
<dbReference type="CDD" id="cd04508">
    <property type="entry name" value="Tudor_SF"/>
    <property type="match status" value="1"/>
</dbReference>
<dbReference type="Pfam" id="PF15057">
    <property type="entry name" value="DUF4537"/>
    <property type="match status" value="1"/>
</dbReference>
<feature type="compositionally biased region" description="Basic and acidic residues" evidence="1">
    <location>
        <begin position="399"/>
        <end position="413"/>
    </location>
</feature>
<evidence type="ECO:0000256" key="1">
    <source>
        <dbReference type="SAM" id="MobiDB-lite"/>
    </source>
</evidence>
<evidence type="ECO:0000259" key="2">
    <source>
        <dbReference type="Pfam" id="PF15057"/>
    </source>
</evidence>
<reference evidence="3" key="1">
    <citation type="submission" date="2025-08" db="UniProtKB">
        <authorList>
            <consortium name="RefSeq"/>
        </authorList>
    </citation>
    <scope>IDENTIFICATION</scope>
    <source>
        <tissue evidence="3">Leukocyte</tissue>
    </source>
</reference>
<gene>
    <name evidence="3" type="primary">CUNH11orf16</name>
</gene>
<dbReference type="AlphaFoldDB" id="A0A8B7W5B7"/>